<keyword evidence="1" id="KW-0472">Membrane</keyword>
<accession>A0A8S5QNF6</accession>
<proteinExistence type="predicted"/>
<sequence>MPSQPSLRILIKSTNCQLNLIPILLLTILNIAFATL</sequence>
<keyword evidence="1" id="KW-1133">Transmembrane helix</keyword>
<organism evidence="2">
    <name type="scientific">Siphoviridae sp. ctJ3t72</name>
    <dbReference type="NCBI Taxonomy" id="2826240"/>
    <lineage>
        <taxon>Viruses</taxon>
        <taxon>Duplodnaviria</taxon>
        <taxon>Heunggongvirae</taxon>
        <taxon>Uroviricota</taxon>
        <taxon>Caudoviricetes</taxon>
    </lineage>
</organism>
<evidence type="ECO:0000313" key="2">
    <source>
        <dbReference type="EMBL" id="DAE20600.1"/>
    </source>
</evidence>
<reference evidence="2" key="1">
    <citation type="journal article" date="2021" name="Proc. Natl. Acad. Sci. U.S.A.">
        <title>A Catalog of Tens of Thousands of Viruses from Human Metagenomes Reveals Hidden Associations with Chronic Diseases.</title>
        <authorList>
            <person name="Tisza M.J."/>
            <person name="Buck C.B."/>
        </authorList>
    </citation>
    <scope>NUCLEOTIDE SEQUENCE</scope>
    <source>
        <strain evidence="2">CtJ3t72</strain>
    </source>
</reference>
<protein>
    <submittedName>
        <fullName evidence="2">Uncharacterized protein</fullName>
    </submittedName>
</protein>
<name>A0A8S5QNF6_9CAUD</name>
<evidence type="ECO:0000256" key="1">
    <source>
        <dbReference type="SAM" id="Phobius"/>
    </source>
</evidence>
<feature type="transmembrane region" description="Helical" evidence="1">
    <location>
        <begin position="16"/>
        <end position="35"/>
    </location>
</feature>
<dbReference type="EMBL" id="BK015698">
    <property type="protein sequence ID" value="DAE20600.1"/>
    <property type="molecule type" value="Genomic_DNA"/>
</dbReference>
<keyword evidence="1" id="KW-0812">Transmembrane</keyword>